<reference evidence="1" key="1">
    <citation type="submission" date="2019-04" db="EMBL/GenBank/DDBJ databases">
        <title>Evolution of Biomass-Degrading Anaerobic Consortia Revealed by Metagenomics.</title>
        <authorList>
            <person name="Peng X."/>
        </authorList>
    </citation>
    <scope>NUCLEOTIDE SEQUENCE</scope>
    <source>
        <strain evidence="1">SIG254</strain>
    </source>
</reference>
<accession>A0A927WAN3</accession>
<dbReference type="AlphaFoldDB" id="A0A927WAN3"/>
<gene>
    <name evidence="1" type="ORF">E7215_14515</name>
</gene>
<organism evidence="1 2">
    <name type="scientific">Clostridium sulfidigenes</name>
    <dbReference type="NCBI Taxonomy" id="318464"/>
    <lineage>
        <taxon>Bacteria</taxon>
        <taxon>Bacillati</taxon>
        <taxon>Bacillota</taxon>
        <taxon>Clostridia</taxon>
        <taxon>Eubacteriales</taxon>
        <taxon>Clostridiaceae</taxon>
        <taxon>Clostridium</taxon>
    </lineage>
</organism>
<evidence type="ECO:0000313" key="2">
    <source>
        <dbReference type="Proteomes" id="UP000768462"/>
    </source>
</evidence>
<dbReference type="Gene3D" id="3.40.50.720">
    <property type="entry name" value="NAD(P)-binding Rossmann-like Domain"/>
    <property type="match status" value="1"/>
</dbReference>
<sequence>MKIFNVAVIGCGRISYKGIEAVVNNKESLQLVATCDPIE</sequence>
<name>A0A927WAN3_9CLOT</name>
<dbReference type="Proteomes" id="UP000768462">
    <property type="component" value="Unassembled WGS sequence"/>
</dbReference>
<dbReference type="EMBL" id="SVCM01000165">
    <property type="protein sequence ID" value="MBE6061366.1"/>
    <property type="molecule type" value="Genomic_DNA"/>
</dbReference>
<protein>
    <submittedName>
        <fullName evidence="1">Gfo/Idh/MocA family oxidoreductase</fullName>
    </submittedName>
</protein>
<feature type="non-terminal residue" evidence="1">
    <location>
        <position position="39"/>
    </location>
</feature>
<comment type="caution">
    <text evidence="1">The sequence shown here is derived from an EMBL/GenBank/DDBJ whole genome shotgun (WGS) entry which is preliminary data.</text>
</comment>
<proteinExistence type="predicted"/>
<evidence type="ECO:0000313" key="1">
    <source>
        <dbReference type="EMBL" id="MBE6061366.1"/>
    </source>
</evidence>